<proteinExistence type="predicted"/>
<dbReference type="PRINTS" id="PR00778">
    <property type="entry name" value="HTHARSR"/>
</dbReference>
<sequence>MESTVVDIGAVFGALADPVRRRIVAELRAGDATVGELAGSIGAGMPAVSKHLTVLENAGLVSRHREAQWRRCRLEAVAFEELQAWLNHYTELWTGSLDRLDALLADEGGAAS</sequence>
<dbReference type="AlphaFoldDB" id="A0AAU7GBY1"/>
<evidence type="ECO:0000313" key="2">
    <source>
        <dbReference type="EMBL" id="XBM47449.1"/>
    </source>
</evidence>
<dbReference type="NCBIfam" id="NF033788">
    <property type="entry name" value="HTH_metalloreg"/>
    <property type="match status" value="1"/>
</dbReference>
<dbReference type="SUPFAM" id="SSF46785">
    <property type="entry name" value="Winged helix' DNA-binding domain"/>
    <property type="match status" value="1"/>
</dbReference>
<feature type="domain" description="HTH arsR-type" evidence="1">
    <location>
        <begin position="1"/>
        <end position="93"/>
    </location>
</feature>
<reference evidence="2" key="1">
    <citation type="submission" date="2024-05" db="EMBL/GenBank/DDBJ databases">
        <title>The Natural Products Discovery Center: Release of the First 8490 Sequenced Strains for Exploring Actinobacteria Biosynthetic Diversity.</title>
        <authorList>
            <person name="Kalkreuter E."/>
            <person name="Kautsar S.A."/>
            <person name="Yang D."/>
            <person name="Bader C.D."/>
            <person name="Teijaro C.N."/>
            <person name="Fluegel L."/>
            <person name="Davis C.M."/>
            <person name="Simpson J.R."/>
            <person name="Lauterbach L."/>
            <person name="Steele A.D."/>
            <person name="Gui C."/>
            <person name="Meng S."/>
            <person name="Li G."/>
            <person name="Viehrig K."/>
            <person name="Ye F."/>
            <person name="Su P."/>
            <person name="Kiefer A.F."/>
            <person name="Nichols A."/>
            <person name="Cepeda A.J."/>
            <person name="Yan W."/>
            <person name="Fan B."/>
            <person name="Jiang Y."/>
            <person name="Adhikari A."/>
            <person name="Zheng C.-J."/>
            <person name="Schuster L."/>
            <person name="Cowan T.M."/>
            <person name="Smanski M.J."/>
            <person name="Chevrette M.G."/>
            <person name="de Carvalho L.P.S."/>
            <person name="Shen B."/>
        </authorList>
    </citation>
    <scope>NUCLEOTIDE SEQUENCE</scope>
    <source>
        <strain evidence="2">NPDC080035</strain>
    </source>
</reference>
<accession>A0AAU7GBY1</accession>
<dbReference type="EMBL" id="CP157390">
    <property type="protein sequence ID" value="XBM47449.1"/>
    <property type="molecule type" value="Genomic_DNA"/>
</dbReference>
<dbReference type="Pfam" id="PF01022">
    <property type="entry name" value="HTH_5"/>
    <property type="match status" value="1"/>
</dbReference>
<evidence type="ECO:0000259" key="1">
    <source>
        <dbReference type="PROSITE" id="PS50987"/>
    </source>
</evidence>
<dbReference type="InterPro" id="IPR011991">
    <property type="entry name" value="ArsR-like_HTH"/>
</dbReference>
<dbReference type="PANTHER" id="PTHR38600:SF2">
    <property type="entry name" value="SLL0088 PROTEIN"/>
    <property type="match status" value="1"/>
</dbReference>
<dbReference type="PROSITE" id="PS50987">
    <property type="entry name" value="HTH_ARSR_2"/>
    <property type="match status" value="1"/>
</dbReference>
<dbReference type="InterPro" id="IPR001845">
    <property type="entry name" value="HTH_ArsR_DNA-bd_dom"/>
</dbReference>
<protein>
    <submittedName>
        <fullName evidence="2">Metalloregulator ArsR/SmtB family transcription factor</fullName>
    </submittedName>
</protein>
<organism evidence="2">
    <name type="scientific">Leifsonia sp. NPDC080035</name>
    <dbReference type="NCBI Taxonomy" id="3143936"/>
    <lineage>
        <taxon>Bacteria</taxon>
        <taxon>Bacillati</taxon>
        <taxon>Actinomycetota</taxon>
        <taxon>Actinomycetes</taxon>
        <taxon>Micrococcales</taxon>
        <taxon>Microbacteriaceae</taxon>
        <taxon>Leifsonia</taxon>
    </lineage>
</organism>
<dbReference type="GO" id="GO:0003700">
    <property type="term" value="F:DNA-binding transcription factor activity"/>
    <property type="evidence" value="ECO:0007669"/>
    <property type="project" value="InterPro"/>
</dbReference>
<dbReference type="InterPro" id="IPR036388">
    <property type="entry name" value="WH-like_DNA-bd_sf"/>
</dbReference>
<dbReference type="CDD" id="cd00090">
    <property type="entry name" value="HTH_ARSR"/>
    <property type="match status" value="1"/>
</dbReference>
<name>A0AAU7GBY1_9MICO</name>
<gene>
    <name evidence="2" type="ORF">AAME72_15365</name>
</gene>
<dbReference type="InterPro" id="IPR036390">
    <property type="entry name" value="WH_DNA-bd_sf"/>
</dbReference>
<dbReference type="PANTHER" id="PTHR38600">
    <property type="entry name" value="TRANSCRIPTIONAL REGULATORY PROTEIN"/>
    <property type="match status" value="1"/>
</dbReference>
<dbReference type="SMART" id="SM00418">
    <property type="entry name" value="HTH_ARSR"/>
    <property type="match status" value="1"/>
</dbReference>
<dbReference type="RefSeq" id="WP_348787422.1">
    <property type="nucleotide sequence ID" value="NZ_CP157390.1"/>
</dbReference>
<dbReference type="Gene3D" id="1.10.10.10">
    <property type="entry name" value="Winged helix-like DNA-binding domain superfamily/Winged helix DNA-binding domain"/>
    <property type="match status" value="1"/>
</dbReference>